<dbReference type="PANTHER" id="PTHR36758:SF1">
    <property type="entry name" value="OS01G0342800 PROTEIN"/>
    <property type="match status" value="1"/>
</dbReference>
<dbReference type="AlphaFoldDB" id="A0A7I4BG65"/>
<reference evidence="3 4" key="2">
    <citation type="journal article" date="2018" name="Plant J.">
        <title>The Physcomitrella patens chromosome-scale assembly reveals moss genome structure and evolution.</title>
        <authorList>
            <person name="Lang D."/>
            <person name="Ullrich K.K."/>
            <person name="Murat F."/>
            <person name="Fuchs J."/>
            <person name="Jenkins J."/>
            <person name="Haas F.B."/>
            <person name="Piednoel M."/>
            <person name="Gundlach H."/>
            <person name="Van Bel M."/>
            <person name="Meyberg R."/>
            <person name="Vives C."/>
            <person name="Morata J."/>
            <person name="Symeonidi A."/>
            <person name="Hiss M."/>
            <person name="Muchero W."/>
            <person name="Kamisugi Y."/>
            <person name="Saleh O."/>
            <person name="Blanc G."/>
            <person name="Decker E.L."/>
            <person name="van Gessel N."/>
            <person name="Grimwood J."/>
            <person name="Hayes R.D."/>
            <person name="Graham S.W."/>
            <person name="Gunter L.E."/>
            <person name="McDaniel S.F."/>
            <person name="Hoernstein S.N.W."/>
            <person name="Larsson A."/>
            <person name="Li F.W."/>
            <person name="Perroud P.F."/>
            <person name="Phillips J."/>
            <person name="Ranjan P."/>
            <person name="Rokshar D.S."/>
            <person name="Rothfels C.J."/>
            <person name="Schneider L."/>
            <person name="Shu S."/>
            <person name="Stevenson D.W."/>
            <person name="Thummler F."/>
            <person name="Tillich M."/>
            <person name="Villarreal Aguilar J.C."/>
            <person name="Widiez T."/>
            <person name="Wong G.K."/>
            <person name="Wymore A."/>
            <person name="Zhang Y."/>
            <person name="Zimmer A.D."/>
            <person name="Quatrano R.S."/>
            <person name="Mayer K.F.X."/>
            <person name="Goodstein D."/>
            <person name="Casacuberta J.M."/>
            <person name="Vandepoele K."/>
            <person name="Reski R."/>
            <person name="Cuming A.C."/>
            <person name="Tuskan G.A."/>
            <person name="Maumus F."/>
            <person name="Salse J."/>
            <person name="Schmutz J."/>
            <person name="Rensing S.A."/>
        </authorList>
    </citation>
    <scope>NUCLEOTIDE SEQUENCE [LARGE SCALE GENOMIC DNA]</scope>
    <source>
        <strain evidence="3 4">cv. Gransden 2004</strain>
    </source>
</reference>
<organism evidence="3 4">
    <name type="scientific">Physcomitrium patens</name>
    <name type="common">Spreading-leaved earth moss</name>
    <name type="synonym">Physcomitrella patens</name>
    <dbReference type="NCBI Taxonomy" id="3218"/>
    <lineage>
        <taxon>Eukaryota</taxon>
        <taxon>Viridiplantae</taxon>
        <taxon>Streptophyta</taxon>
        <taxon>Embryophyta</taxon>
        <taxon>Bryophyta</taxon>
        <taxon>Bryophytina</taxon>
        <taxon>Bryopsida</taxon>
        <taxon>Funariidae</taxon>
        <taxon>Funariales</taxon>
        <taxon>Funariaceae</taxon>
        <taxon>Physcomitrium</taxon>
    </lineage>
</organism>
<dbReference type="EnsemblPlants" id="Pp3c17_14820V3.2">
    <property type="protein sequence ID" value="Pp3c17_14820V3.2"/>
    <property type="gene ID" value="Pp3c17_14820"/>
</dbReference>
<dbReference type="PANTHER" id="PTHR36758">
    <property type="entry name" value="OS01G0342800 PROTEIN"/>
    <property type="match status" value="1"/>
</dbReference>
<gene>
    <name evidence="3" type="primary">LOC112294819</name>
</gene>
<keyword evidence="4" id="KW-1185">Reference proteome</keyword>
<reference evidence="3 4" key="1">
    <citation type="journal article" date="2008" name="Science">
        <title>The Physcomitrella genome reveals evolutionary insights into the conquest of land by plants.</title>
        <authorList>
            <person name="Rensing S."/>
            <person name="Lang D."/>
            <person name="Zimmer A."/>
            <person name="Terry A."/>
            <person name="Salamov A."/>
            <person name="Shapiro H."/>
            <person name="Nishiyama T."/>
            <person name="Perroud P.-F."/>
            <person name="Lindquist E."/>
            <person name="Kamisugi Y."/>
            <person name="Tanahashi T."/>
            <person name="Sakakibara K."/>
            <person name="Fujita T."/>
            <person name="Oishi K."/>
            <person name="Shin-I T."/>
            <person name="Kuroki Y."/>
            <person name="Toyoda A."/>
            <person name="Suzuki Y."/>
            <person name="Hashimoto A."/>
            <person name="Yamaguchi K."/>
            <person name="Sugano A."/>
            <person name="Kohara Y."/>
            <person name="Fujiyama A."/>
            <person name="Anterola A."/>
            <person name="Aoki S."/>
            <person name="Ashton N."/>
            <person name="Barbazuk W.B."/>
            <person name="Barker E."/>
            <person name="Bennetzen J."/>
            <person name="Bezanilla M."/>
            <person name="Blankenship R."/>
            <person name="Cho S.H."/>
            <person name="Dutcher S."/>
            <person name="Estelle M."/>
            <person name="Fawcett J.A."/>
            <person name="Gundlach H."/>
            <person name="Hanada K."/>
            <person name="Heyl A."/>
            <person name="Hicks K.A."/>
            <person name="Hugh J."/>
            <person name="Lohr M."/>
            <person name="Mayer K."/>
            <person name="Melkozernov A."/>
            <person name="Murata T."/>
            <person name="Nelson D."/>
            <person name="Pils B."/>
            <person name="Prigge M."/>
            <person name="Reiss B."/>
            <person name="Renner T."/>
            <person name="Rombauts S."/>
            <person name="Rushton P."/>
            <person name="Sanderfoot A."/>
            <person name="Schween G."/>
            <person name="Shiu S.-H."/>
            <person name="Stueber K."/>
            <person name="Theodoulou F.L."/>
            <person name="Tu H."/>
            <person name="Van de Peer Y."/>
            <person name="Verrier P.J."/>
            <person name="Waters E."/>
            <person name="Wood A."/>
            <person name="Yang L."/>
            <person name="Cove D."/>
            <person name="Cuming A."/>
            <person name="Hasebe M."/>
            <person name="Lucas S."/>
            <person name="Mishler D.B."/>
            <person name="Reski R."/>
            <person name="Grigoriev I."/>
            <person name="Quatrano R.S."/>
            <person name="Boore J.L."/>
        </authorList>
    </citation>
    <scope>NUCLEOTIDE SEQUENCE [LARGE SCALE GENOMIC DNA]</scope>
    <source>
        <strain evidence="3 4">cv. Gransden 2004</strain>
    </source>
</reference>
<dbReference type="CDD" id="cd20269">
    <property type="entry name" value="Complex1_LYR_LYRM9"/>
    <property type="match status" value="1"/>
</dbReference>
<evidence type="ECO:0000313" key="4">
    <source>
        <dbReference type="Proteomes" id="UP000006727"/>
    </source>
</evidence>
<proteinExistence type="inferred from homology"/>
<evidence type="ECO:0000313" key="3">
    <source>
        <dbReference type="EnsemblPlants" id="Pp3c17_14820V3.2"/>
    </source>
</evidence>
<dbReference type="Gramene" id="Pp3c17_14820V3.2">
    <property type="protein sequence ID" value="Pp3c17_14820V3.2"/>
    <property type="gene ID" value="Pp3c17_14820"/>
</dbReference>
<comment type="similarity">
    <text evidence="1">Belongs to the complex I LYR family. LYRM9 subfamily.</text>
</comment>
<name>A0A7I4BG65_PHYPA</name>
<evidence type="ECO:0000259" key="2">
    <source>
        <dbReference type="Pfam" id="PF05347"/>
    </source>
</evidence>
<feature type="domain" description="Complex 1 LYR protein" evidence="2">
    <location>
        <begin position="3"/>
        <end position="54"/>
    </location>
</feature>
<dbReference type="EMBL" id="ABEU02000017">
    <property type="status" value="NOT_ANNOTATED_CDS"/>
    <property type="molecule type" value="Genomic_DNA"/>
</dbReference>
<protein>
    <recommendedName>
        <fullName evidence="2">Complex 1 LYR protein domain-containing protein</fullName>
    </recommendedName>
</protein>
<reference evidence="3" key="3">
    <citation type="submission" date="2020-12" db="UniProtKB">
        <authorList>
            <consortium name="EnsemblPlants"/>
        </authorList>
    </citation>
    <scope>IDENTIFICATION</scope>
</reference>
<dbReference type="Pfam" id="PF05347">
    <property type="entry name" value="Complex1_LYR"/>
    <property type="match status" value="1"/>
</dbReference>
<accession>A0A7I4BG65</accession>
<dbReference type="InterPro" id="IPR045291">
    <property type="entry name" value="Complex1_LYR_LYRM9"/>
</dbReference>
<sequence>MSQAVKQAYREVLKLVKRLPPPSRGYYAQYARENFVTYSEVEDPESIRSLLARVHHHTCWVLKKVVGVVVGAYDQAAMWRVKLKLSMQICKADSCHVGLPVESCHADVALVIEA</sequence>
<evidence type="ECO:0000256" key="1">
    <source>
        <dbReference type="ARBA" id="ARBA00025757"/>
    </source>
</evidence>
<dbReference type="InterPro" id="IPR008011">
    <property type="entry name" value="Complex1_LYR_dom"/>
</dbReference>
<dbReference type="Proteomes" id="UP000006727">
    <property type="component" value="Chromosome 17"/>
</dbReference>